<keyword evidence="1" id="KW-1133">Transmembrane helix</keyword>
<keyword evidence="1" id="KW-0812">Transmembrane</keyword>
<keyword evidence="3" id="KW-1185">Reference proteome</keyword>
<comment type="caution">
    <text evidence="2">The sequence shown here is derived from an EMBL/GenBank/DDBJ whole genome shotgun (WGS) entry which is preliminary data.</text>
</comment>
<dbReference type="Proteomes" id="UP001596507">
    <property type="component" value="Unassembled WGS sequence"/>
</dbReference>
<reference evidence="3" key="1">
    <citation type="journal article" date="2019" name="Int. J. Syst. Evol. Microbiol.">
        <title>The Global Catalogue of Microorganisms (GCM) 10K type strain sequencing project: providing services to taxonomists for standard genome sequencing and annotation.</title>
        <authorList>
            <consortium name="The Broad Institute Genomics Platform"/>
            <consortium name="The Broad Institute Genome Sequencing Center for Infectious Disease"/>
            <person name="Wu L."/>
            <person name="Ma J."/>
        </authorList>
    </citation>
    <scope>NUCLEOTIDE SEQUENCE [LARGE SCALE GENOMIC DNA]</scope>
    <source>
        <strain evidence="3">CGMCC 1.15772</strain>
    </source>
</reference>
<sequence length="143" mass="15692">MSEPEARRRAARTPIRSVDPLHLVDVFVYVVVLNLAVQWFPGVIAESFTVSLLTAVLLKLVLEVVLRAKTWVLARIRSASTAPGRIVSAGMLLLLLPASKFLVLWLEDLVFGDAVALGGFWSVTLLIFALMGARWGVRALLAR</sequence>
<keyword evidence="1" id="KW-0472">Membrane</keyword>
<dbReference type="RefSeq" id="WP_262873304.1">
    <property type="nucleotide sequence ID" value="NZ_BAABKW010000002.1"/>
</dbReference>
<proteinExistence type="predicted"/>
<evidence type="ECO:0000313" key="2">
    <source>
        <dbReference type="EMBL" id="MFC7268401.1"/>
    </source>
</evidence>
<feature type="transmembrane region" description="Helical" evidence="1">
    <location>
        <begin position="47"/>
        <end position="66"/>
    </location>
</feature>
<accession>A0ABW2HD33</accession>
<evidence type="ECO:0000256" key="1">
    <source>
        <dbReference type="SAM" id="Phobius"/>
    </source>
</evidence>
<name>A0ABW2HD33_9MICO</name>
<gene>
    <name evidence="2" type="ORF">ACFQRL_05460</name>
</gene>
<feature type="transmembrane region" description="Helical" evidence="1">
    <location>
        <begin position="21"/>
        <end position="41"/>
    </location>
</feature>
<feature type="transmembrane region" description="Helical" evidence="1">
    <location>
        <begin position="86"/>
        <end position="106"/>
    </location>
</feature>
<protein>
    <submittedName>
        <fullName evidence="2">Uncharacterized protein</fullName>
    </submittedName>
</protein>
<evidence type="ECO:0000313" key="3">
    <source>
        <dbReference type="Proteomes" id="UP001596507"/>
    </source>
</evidence>
<feature type="transmembrane region" description="Helical" evidence="1">
    <location>
        <begin position="118"/>
        <end position="137"/>
    </location>
</feature>
<dbReference type="EMBL" id="JBHTBE010000001">
    <property type="protein sequence ID" value="MFC7268401.1"/>
    <property type="molecule type" value="Genomic_DNA"/>
</dbReference>
<organism evidence="2 3">
    <name type="scientific">Microbacterium fluvii</name>
    <dbReference type="NCBI Taxonomy" id="415215"/>
    <lineage>
        <taxon>Bacteria</taxon>
        <taxon>Bacillati</taxon>
        <taxon>Actinomycetota</taxon>
        <taxon>Actinomycetes</taxon>
        <taxon>Micrococcales</taxon>
        <taxon>Microbacteriaceae</taxon>
        <taxon>Microbacterium</taxon>
    </lineage>
</organism>